<organism evidence="4 5">
    <name type="scientific">Vanrija albida</name>
    <dbReference type="NCBI Taxonomy" id="181172"/>
    <lineage>
        <taxon>Eukaryota</taxon>
        <taxon>Fungi</taxon>
        <taxon>Dikarya</taxon>
        <taxon>Basidiomycota</taxon>
        <taxon>Agaricomycotina</taxon>
        <taxon>Tremellomycetes</taxon>
        <taxon>Trichosporonales</taxon>
        <taxon>Trichosporonaceae</taxon>
        <taxon>Vanrija</taxon>
    </lineage>
</organism>
<dbReference type="CDD" id="cd12148">
    <property type="entry name" value="fungal_TF_MHR"/>
    <property type="match status" value="1"/>
</dbReference>
<feature type="compositionally biased region" description="Basic and acidic residues" evidence="2">
    <location>
        <begin position="69"/>
        <end position="79"/>
    </location>
</feature>
<keyword evidence="5" id="KW-1185">Reference proteome</keyword>
<gene>
    <name evidence="4" type="ORF">Q8F55_007667</name>
</gene>
<feature type="region of interest" description="Disordered" evidence="2">
    <location>
        <begin position="211"/>
        <end position="278"/>
    </location>
</feature>
<evidence type="ECO:0000313" key="4">
    <source>
        <dbReference type="EMBL" id="KAL1405984.1"/>
    </source>
</evidence>
<dbReference type="SUPFAM" id="SSF57701">
    <property type="entry name" value="Zn2/Cys6 DNA-binding domain"/>
    <property type="match status" value="1"/>
</dbReference>
<accession>A0ABR3PU58</accession>
<proteinExistence type="predicted"/>
<comment type="caution">
    <text evidence="4">The sequence shown here is derived from an EMBL/GenBank/DDBJ whole genome shotgun (WGS) entry which is preliminary data.</text>
</comment>
<name>A0ABR3PU58_9TREE</name>
<dbReference type="Proteomes" id="UP001565368">
    <property type="component" value="Unassembled WGS sequence"/>
</dbReference>
<evidence type="ECO:0000256" key="2">
    <source>
        <dbReference type="SAM" id="MobiDB-lite"/>
    </source>
</evidence>
<evidence type="ECO:0000313" key="5">
    <source>
        <dbReference type="Proteomes" id="UP001565368"/>
    </source>
</evidence>
<dbReference type="InterPro" id="IPR050797">
    <property type="entry name" value="Carb_Metab_Trans_Reg"/>
</dbReference>
<feature type="domain" description="Zn(2)-C6 fungal-type" evidence="3">
    <location>
        <begin position="109"/>
        <end position="141"/>
    </location>
</feature>
<dbReference type="GeneID" id="95988710"/>
<sequence length="877" mass="94250">MSDLGPSPTFAHGHAHTHGPGPAPRPQMPPDGRAYFDPQHVLPGTSLSPTKGEHPPGSAAVPPSRKRTRESISTDDKPAVKVKAGSPTPPKDSKDGLPSILVREKKQKACANCRRAKLKCIVEDGETDCVRCRARKERCVFYPRGHDEDWQQTLTGDVYAAIRHLTHLSTTVHHILDHLVLHGIVPPMDKPLERFDAPEREMALLQGWGAERNRELVGPEGRKRARKGKKDDDEDDDDGADSLPQPFDYGAGVDLQRRTSNDVPPTVMRPSDMQIPLNNGYDRVGTSPEVAMRSLVGPQPAPQGFGNAAANRVVVNSDTADMAAGFNYNLTPNGRNAQGGPATGETGAGTTTGTGVTPETAGISSISPVDHGSFPAMVMDSGATNSSQTQSTALVSPGAYPAGQGIFGLLNGAKANGGAQAASPPVPSFQTDSLGSADPRPNIVKRGLIANNDALSLVNYFHSVLSPWLFGYRLQFTKFPYIPQGPSVITPFILSVMCLVAAERVPNMHEHRPTLAREVTQLLVNSPADSFISTLDQPFGGGTGNKDDDGEEELDPELGIGPEEIVGACILATFMTEREQAATIASSAFKWARGWIKWTSLTVPLPPTLGEVCGLLPVKRDATREDMARVWLLCYIVDGTEALQRDNPAAPRRDPMAYCHVLVPDSPLPGDSYSPHDILLTFHARLITLLRDWYHRRSQSEAAIAGAGAGAQAAAHARLASSINASLAWWRADLESHTLDAKWMRHVDLFWEFARMLVNATSAKSLSANPRLRAASWAHGVEAAVGLLEKCSSWPSRDELANLPPCYLSMITLAGSVLVDAIKDQGVADCPFQSDDAVPLLKDVADMLGSGGLPHQHVSRTAGSTLHGYAEQLSRFV</sequence>
<evidence type="ECO:0000256" key="1">
    <source>
        <dbReference type="ARBA" id="ARBA00023242"/>
    </source>
</evidence>
<dbReference type="EMBL" id="JBBXJM010000006">
    <property type="protein sequence ID" value="KAL1405984.1"/>
    <property type="molecule type" value="Genomic_DNA"/>
</dbReference>
<dbReference type="RefSeq" id="XP_069205928.1">
    <property type="nucleotide sequence ID" value="XM_069356087.1"/>
</dbReference>
<evidence type="ECO:0000259" key="3">
    <source>
        <dbReference type="PROSITE" id="PS50048"/>
    </source>
</evidence>
<dbReference type="InterPro" id="IPR001138">
    <property type="entry name" value="Zn2Cys6_DnaBD"/>
</dbReference>
<feature type="region of interest" description="Disordered" evidence="2">
    <location>
        <begin position="1"/>
        <end position="99"/>
    </location>
</feature>
<feature type="region of interest" description="Disordered" evidence="2">
    <location>
        <begin position="537"/>
        <end position="557"/>
    </location>
</feature>
<dbReference type="PROSITE" id="PS00463">
    <property type="entry name" value="ZN2_CY6_FUNGAL_1"/>
    <property type="match status" value="1"/>
</dbReference>
<dbReference type="InterPro" id="IPR036864">
    <property type="entry name" value="Zn2-C6_fun-type_DNA-bd_sf"/>
</dbReference>
<feature type="compositionally biased region" description="Basic and acidic residues" evidence="2">
    <location>
        <begin position="211"/>
        <end position="222"/>
    </location>
</feature>
<reference evidence="4 5" key="1">
    <citation type="submission" date="2023-08" db="EMBL/GenBank/DDBJ databases">
        <title>Annotated Genome Sequence of Vanrija albida AlHP1.</title>
        <authorList>
            <person name="Herzog R."/>
        </authorList>
    </citation>
    <scope>NUCLEOTIDE SEQUENCE [LARGE SCALE GENOMIC DNA]</scope>
    <source>
        <strain evidence="4 5">AlHP1</strain>
    </source>
</reference>
<keyword evidence="1" id="KW-0539">Nucleus</keyword>
<dbReference type="PANTHER" id="PTHR31668">
    <property type="entry name" value="GLUCOSE TRANSPORT TRANSCRIPTION REGULATOR RGT1-RELATED-RELATED"/>
    <property type="match status" value="1"/>
</dbReference>
<dbReference type="CDD" id="cd00067">
    <property type="entry name" value="GAL4"/>
    <property type="match status" value="1"/>
</dbReference>
<feature type="region of interest" description="Disordered" evidence="2">
    <location>
        <begin position="333"/>
        <end position="356"/>
    </location>
</feature>
<dbReference type="Gene3D" id="4.10.240.10">
    <property type="entry name" value="Zn(2)-C6 fungal-type DNA-binding domain"/>
    <property type="match status" value="1"/>
</dbReference>
<dbReference type="PROSITE" id="PS50048">
    <property type="entry name" value="ZN2_CY6_FUNGAL_2"/>
    <property type="match status" value="1"/>
</dbReference>
<dbReference type="PANTHER" id="PTHR31668:SF4">
    <property type="entry name" value="TRANSCRIPTIONAL ACTIVATOR PROTEIN DAL81"/>
    <property type="match status" value="1"/>
</dbReference>
<protein>
    <recommendedName>
        <fullName evidence="3">Zn(2)-C6 fungal-type domain-containing protein</fullName>
    </recommendedName>
</protein>